<sequence length="116" mass="12913">MPCSAITLSLATICAVVSVALLAIAFGTDNWQYIKVNRIDIERSLARSDISPQEFEDSGLYRTRTKGLFRICYPESKPRGVASGLKGELFWSCKFPPKQYCDPEEKRDGSPTTTTT</sequence>
<accession>A0AAE1EW68</accession>
<evidence type="ECO:0000256" key="4">
    <source>
        <dbReference type="ARBA" id="ARBA00023136"/>
    </source>
</evidence>
<dbReference type="EMBL" id="JAWQEG010004223">
    <property type="protein sequence ID" value="KAK3862516.1"/>
    <property type="molecule type" value="Genomic_DNA"/>
</dbReference>
<reference evidence="5" key="1">
    <citation type="submission" date="2023-10" db="EMBL/GenBank/DDBJ databases">
        <title>Genome assemblies of two species of porcelain crab, Petrolisthes cinctipes and Petrolisthes manimaculis (Anomura: Porcellanidae).</title>
        <authorList>
            <person name="Angst P."/>
        </authorList>
    </citation>
    <scope>NUCLEOTIDE SEQUENCE</scope>
    <source>
        <strain evidence="5">PB745_01</strain>
        <tissue evidence="5">Gill</tissue>
    </source>
</reference>
<dbReference type="InterPro" id="IPR004031">
    <property type="entry name" value="PMP22/EMP/MP20/Claudin"/>
</dbReference>
<dbReference type="Proteomes" id="UP001286313">
    <property type="component" value="Unassembled WGS sequence"/>
</dbReference>
<dbReference type="GO" id="GO:0016020">
    <property type="term" value="C:membrane"/>
    <property type="evidence" value="ECO:0007669"/>
    <property type="project" value="UniProtKB-SubCell"/>
</dbReference>
<keyword evidence="4" id="KW-0472">Membrane</keyword>
<name>A0AAE1EW68_PETCI</name>
<gene>
    <name evidence="5" type="ORF">Pcinc_031626</name>
</gene>
<evidence type="ECO:0000256" key="1">
    <source>
        <dbReference type="ARBA" id="ARBA00004141"/>
    </source>
</evidence>
<dbReference type="AlphaFoldDB" id="A0AAE1EW68"/>
<proteinExistence type="predicted"/>
<keyword evidence="6" id="KW-1185">Reference proteome</keyword>
<keyword evidence="3" id="KW-1133">Transmembrane helix</keyword>
<dbReference type="PANTHER" id="PTHR21215:SF0">
    <property type="entry name" value="LD36024P"/>
    <property type="match status" value="1"/>
</dbReference>
<keyword evidence="2" id="KW-0812">Transmembrane</keyword>
<evidence type="ECO:0000256" key="3">
    <source>
        <dbReference type="ARBA" id="ARBA00022989"/>
    </source>
</evidence>
<comment type="subcellular location">
    <subcellularLocation>
        <location evidence="1">Membrane</location>
        <topology evidence="1">Multi-pass membrane protein</topology>
    </subcellularLocation>
</comment>
<protein>
    <submittedName>
        <fullName evidence="5">Uncharacterized protein</fullName>
    </submittedName>
</protein>
<organism evidence="5 6">
    <name type="scientific">Petrolisthes cinctipes</name>
    <name type="common">Flat porcelain crab</name>
    <dbReference type="NCBI Taxonomy" id="88211"/>
    <lineage>
        <taxon>Eukaryota</taxon>
        <taxon>Metazoa</taxon>
        <taxon>Ecdysozoa</taxon>
        <taxon>Arthropoda</taxon>
        <taxon>Crustacea</taxon>
        <taxon>Multicrustacea</taxon>
        <taxon>Malacostraca</taxon>
        <taxon>Eumalacostraca</taxon>
        <taxon>Eucarida</taxon>
        <taxon>Decapoda</taxon>
        <taxon>Pleocyemata</taxon>
        <taxon>Anomura</taxon>
        <taxon>Galatheoidea</taxon>
        <taxon>Porcellanidae</taxon>
        <taxon>Petrolisthes</taxon>
    </lineage>
</organism>
<comment type="caution">
    <text evidence="5">The sequence shown here is derived from an EMBL/GenBank/DDBJ whole genome shotgun (WGS) entry which is preliminary data.</text>
</comment>
<evidence type="ECO:0000256" key="2">
    <source>
        <dbReference type="ARBA" id="ARBA00022692"/>
    </source>
</evidence>
<evidence type="ECO:0000313" key="6">
    <source>
        <dbReference type="Proteomes" id="UP001286313"/>
    </source>
</evidence>
<dbReference type="Gene3D" id="1.20.140.150">
    <property type="match status" value="1"/>
</dbReference>
<evidence type="ECO:0000313" key="5">
    <source>
        <dbReference type="EMBL" id="KAK3862516.1"/>
    </source>
</evidence>
<dbReference type="Pfam" id="PF13903">
    <property type="entry name" value="Claudin_2"/>
    <property type="match status" value="1"/>
</dbReference>
<dbReference type="PANTHER" id="PTHR21215">
    <property type="entry name" value="LD36024P"/>
    <property type="match status" value="1"/>
</dbReference>